<sequence>MADLNRFAGFTSPLRLARDPYLSREDKMSGLATWRSMVERFCDHDDSEDHWRLMQEINRAFEGLGRTS</sequence>
<comment type="caution">
    <text evidence="1">The sequence shown here is derived from an EMBL/GenBank/DDBJ whole genome shotgun (WGS) entry which is preliminary data.</text>
</comment>
<keyword evidence="2" id="KW-1185">Reference proteome</keyword>
<proteinExistence type="predicted"/>
<gene>
    <name evidence="1" type="ORF">HNP73_002633</name>
</gene>
<name>A0A840SL65_9RHOB</name>
<dbReference type="Proteomes" id="UP000549457">
    <property type="component" value="Unassembled WGS sequence"/>
</dbReference>
<reference evidence="1 2" key="1">
    <citation type="submission" date="2020-08" db="EMBL/GenBank/DDBJ databases">
        <title>Genomic Encyclopedia of Type Strains, Phase IV (KMG-IV): sequencing the most valuable type-strain genomes for metagenomic binning, comparative biology and taxonomic classification.</title>
        <authorList>
            <person name="Goeker M."/>
        </authorList>
    </citation>
    <scope>NUCLEOTIDE SEQUENCE [LARGE SCALE GENOMIC DNA]</scope>
    <source>
        <strain evidence="1 2">DSM 101730</strain>
    </source>
</reference>
<protein>
    <submittedName>
        <fullName evidence="1">Uncharacterized protein</fullName>
    </submittedName>
</protein>
<dbReference type="RefSeq" id="WP_184149963.1">
    <property type="nucleotide sequence ID" value="NZ_JACHFM010000002.1"/>
</dbReference>
<accession>A0A840SL65</accession>
<evidence type="ECO:0000313" key="1">
    <source>
        <dbReference type="EMBL" id="MBB5222697.1"/>
    </source>
</evidence>
<organism evidence="1 2">
    <name type="scientific">Amaricoccus macauensis</name>
    <dbReference type="NCBI Taxonomy" id="57001"/>
    <lineage>
        <taxon>Bacteria</taxon>
        <taxon>Pseudomonadati</taxon>
        <taxon>Pseudomonadota</taxon>
        <taxon>Alphaproteobacteria</taxon>
        <taxon>Rhodobacterales</taxon>
        <taxon>Paracoccaceae</taxon>
        <taxon>Amaricoccus</taxon>
    </lineage>
</organism>
<evidence type="ECO:0000313" key="2">
    <source>
        <dbReference type="Proteomes" id="UP000549457"/>
    </source>
</evidence>
<dbReference type="AlphaFoldDB" id="A0A840SL65"/>
<dbReference type="EMBL" id="JACHFM010000002">
    <property type="protein sequence ID" value="MBB5222697.1"/>
    <property type="molecule type" value="Genomic_DNA"/>
</dbReference>